<dbReference type="GO" id="GO:0046872">
    <property type="term" value="F:metal ion binding"/>
    <property type="evidence" value="ECO:0007669"/>
    <property type="project" value="UniProtKB-KW"/>
</dbReference>
<dbReference type="EMBL" id="FMTM01000004">
    <property type="protein sequence ID" value="SCW63344.1"/>
    <property type="molecule type" value="Genomic_DNA"/>
</dbReference>
<protein>
    <recommendedName>
        <fullName evidence="8">PIN domain-containing protein</fullName>
    </recommendedName>
</protein>
<proteinExistence type="inferred from homology"/>
<keyword evidence="2" id="KW-1277">Toxin-antitoxin system</keyword>
<comment type="cofactor">
    <cofactor evidence="1">
        <name>Mg(2+)</name>
        <dbReference type="ChEBI" id="CHEBI:18420"/>
    </cofactor>
</comment>
<dbReference type="Pfam" id="PF01850">
    <property type="entry name" value="PIN"/>
    <property type="match status" value="1"/>
</dbReference>
<dbReference type="GO" id="GO:0016787">
    <property type="term" value="F:hydrolase activity"/>
    <property type="evidence" value="ECO:0007669"/>
    <property type="project" value="UniProtKB-KW"/>
</dbReference>
<reference evidence="9 10" key="1">
    <citation type="submission" date="2016-10" db="EMBL/GenBank/DDBJ databases">
        <authorList>
            <person name="de Groot N.N."/>
        </authorList>
    </citation>
    <scope>NUCLEOTIDE SEQUENCE [LARGE SCALE GENOMIC DNA]</scope>
    <source>
        <strain evidence="9 10">CGMCC 1.3401</strain>
    </source>
</reference>
<dbReference type="InterPro" id="IPR002716">
    <property type="entry name" value="PIN_dom"/>
</dbReference>
<dbReference type="SUPFAM" id="SSF88723">
    <property type="entry name" value="PIN domain-like"/>
    <property type="match status" value="1"/>
</dbReference>
<dbReference type="Proteomes" id="UP000199542">
    <property type="component" value="Unassembled WGS sequence"/>
</dbReference>
<organism evidence="9 10">
    <name type="scientific">Rhizobium mongolense subsp. loessense</name>
    <dbReference type="NCBI Taxonomy" id="158890"/>
    <lineage>
        <taxon>Bacteria</taxon>
        <taxon>Pseudomonadati</taxon>
        <taxon>Pseudomonadota</taxon>
        <taxon>Alphaproteobacteria</taxon>
        <taxon>Hyphomicrobiales</taxon>
        <taxon>Rhizobiaceae</taxon>
        <taxon>Rhizobium/Agrobacterium group</taxon>
        <taxon>Rhizobium</taxon>
    </lineage>
</organism>
<sequence length="152" mass="17065">MRERAQHRCHHGTDTWRNLNLVDTNILLDVVTDDPAWADWSIAQLETASLDGPLLINDTVYAELAVRYDHIEELEAFLDEAGLEMTAMPRAALFLAGKILTQYRRAGGSKNGVLPDIFIGAHAAVRQLPLLTRDLGRYRTYFPSVTLITPHV</sequence>
<dbReference type="InterPro" id="IPR050556">
    <property type="entry name" value="Type_II_TA_system_RNase"/>
</dbReference>
<evidence type="ECO:0000256" key="3">
    <source>
        <dbReference type="ARBA" id="ARBA00022722"/>
    </source>
</evidence>
<keyword evidence="5" id="KW-0378">Hydrolase</keyword>
<evidence type="ECO:0000259" key="8">
    <source>
        <dbReference type="Pfam" id="PF01850"/>
    </source>
</evidence>
<evidence type="ECO:0000256" key="7">
    <source>
        <dbReference type="ARBA" id="ARBA00038093"/>
    </source>
</evidence>
<dbReference type="GO" id="GO:0004518">
    <property type="term" value="F:nuclease activity"/>
    <property type="evidence" value="ECO:0007669"/>
    <property type="project" value="UniProtKB-KW"/>
</dbReference>
<keyword evidence="6" id="KW-0460">Magnesium</keyword>
<dbReference type="Gene3D" id="3.40.50.1010">
    <property type="entry name" value="5'-nuclease"/>
    <property type="match status" value="1"/>
</dbReference>
<dbReference type="PANTHER" id="PTHR33653">
    <property type="entry name" value="RIBONUCLEASE VAPC2"/>
    <property type="match status" value="1"/>
</dbReference>
<dbReference type="AlphaFoldDB" id="A0A1G4S2G1"/>
<dbReference type="PANTHER" id="PTHR33653:SF1">
    <property type="entry name" value="RIBONUCLEASE VAPC2"/>
    <property type="match status" value="1"/>
</dbReference>
<feature type="domain" description="PIN" evidence="8">
    <location>
        <begin position="21"/>
        <end position="140"/>
    </location>
</feature>
<evidence type="ECO:0000256" key="2">
    <source>
        <dbReference type="ARBA" id="ARBA00022649"/>
    </source>
</evidence>
<evidence type="ECO:0000256" key="4">
    <source>
        <dbReference type="ARBA" id="ARBA00022723"/>
    </source>
</evidence>
<keyword evidence="3" id="KW-0540">Nuclease</keyword>
<gene>
    <name evidence="9" type="ORF">SAMN02927900_03350</name>
</gene>
<evidence type="ECO:0000313" key="9">
    <source>
        <dbReference type="EMBL" id="SCW63344.1"/>
    </source>
</evidence>
<keyword evidence="4" id="KW-0479">Metal-binding</keyword>
<evidence type="ECO:0000256" key="1">
    <source>
        <dbReference type="ARBA" id="ARBA00001946"/>
    </source>
</evidence>
<evidence type="ECO:0000256" key="6">
    <source>
        <dbReference type="ARBA" id="ARBA00022842"/>
    </source>
</evidence>
<evidence type="ECO:0000313" key="10">
    <source>
        <dbReference type="Proteomes" id="UP000199542"/>
    </source>
</evidence>
<comment type="similarity">
    <text evidence="7">Belongs to the PINc/VapC protein family.</text>
</comment>
<accession>A0A1G4S2G1</accession>
<name>A0A1G4S2G1_9HYPH</name>
<dbReference type="InterPro" id="IPR029060">
    <property type="entry name" value="PIN-like_dom_sf"/>
</dbReference>
<evidence type="ECO:0000256" key="5">
    <source>
        <dbReference type="ARBA" id="ARBA00022801"/>
    </source>
</evidence>